<evidence type="ECO:0000259" key="4">
    <source>
        <dbReference type="PROSITE" id="PS50949"/>
    </source>
</evidence>
<name>A0A1M7RWX6_9ACTN</name>
<gene>
    <name evidence="5" type="ORF">SAMN05660350_00222</name>
</gene>
<dbReference type="Proteomes" id="UP000184428">
    <property type="component" value="Unassembled WGS sequence"/>
</dbReference>
<dbReference type="InterPro" id="IPR036388">
    <property type="entry name" value="WH-like_DNA-bd_sf"/>
</dbReference>
<dbReference type="InterPro" id="IPR008920">
    <property type="entry name" value="TF_FadR/GntR_C"/>
</dbReference>
<dbReference type="Pfam" id="PF00392">
    <property type="entry name" value="GntR"/>
    <property type="match status" value="1"/>
</dbReference>
<evidence type="ECO:0000256" key="2">
    <source>
        <dbReference type="ARBA" id="ARBA00023125"/>
    </source>
</evidence>
<dbReference type="OrthoDB" id="4535513at2"/>
<dbReference type="AlphaFoldDB" id="A0A1M7RWX6"/>
<dbReference type="SMART" id="SM00345">
    <property type="entry name" value="HTH_GNTR"/>
    <property type="match status" value="1"/>
</dbReference>
<dbReference type="Gene3D" id="1.20.120.530">
    <property type="entry name" value="GntR ligand-binding domain-like"/>
    <property type="match status" value="1"/>
</dbReference>
<dbReference type="InterPro" id="IPR000524">
    <property type="entry name" value="Tscrpt_reg_HTH_GntR"/>
</dbReference>
<reference evidence="5 6" key="1">
    <citation type="submission" date="2016-12" db="EMBL/GenBank/DDBJ databases">
        <authorList>
            <person name="Song W.-J."/>
            <person name="Kurnit D.M."/>
        </authorList>
    </citation>
    <scope>NUCLEOTIDE SEQUENCE [LARGE SCALE GENOMIC DNA]</scope>
    <source>
        <strain evidence="5 6">DSM 43162</strain>
    </source>
</reference>
<dbReference type="SMART" id="SM00895">
    <property type="entry name" value="FCD"/>
    <property type="match status" value="1"/>
</dbReference>
<dbReference type="CDD" id="cd07377">
    <property type="entry name" value="WHTH_GntR"/>
    <property type="match status" value="1"/>
</dbReference>
<evidence type="ECO:0000256" key="1">
    <source>
        <dbReference type="ARBA" id="ARBA00023015"/>
    </source>
</evidence>
<sequence length="242" mass="25911">MRPGRADTVADQLLELVLDGTFPVGGTLPSEAELAARFGVSRLTVREAIRSLAPTRVIRVQQGRSSTVNAPEEWSPLDGRLLVARSRLHPDPLLLPMRLLEARRAVEVAIAELAAQRRQPSQVERLTAVHDDMVRAHGAGDVPAVAEADLAFHGLLFDAADNVFLEALFEPLASVLRSLRRETSSVPEIVGHALEHHAAILAAVTAGDAGAAGSAMRAHLLQTEEDIERHLGSEAVTTAPPD</sequence>
<dbReference type="SUPFAM" id="SSF46785">
    <property type="entry name" value="Winged helix' DNA-binding domain"/>
    <property type="match status" value="1"/>
</dbReference>
<feature type="domain" description="HTH gntR-type" evidence="4">
    <location>
        <begin position="3"/>
        <end position="71"/>
    </location>
</feature>
<dbReference type="PRINTS" id="PR00035">
    <property type="entry name" value="HTHGNTR"/>
</dbReference>
<dbReference type="PANTHER" id="PTHR43537:SF5">
    <property type="entry name" value="UXU OPERON TRANSCRIPTIONAL REGULATOR"/>
    <property type="match status" value="1"/>
</dbReference>
<protein>
    <submittedName>
        <fullName evidence="5">DNA-binding transcriptional regulator, FadR family</fullName>
    </submittedName>
</protein>
<dbReference type="PROSITE" id="PS50949">
    <property type="entry name" value="HTH_GNTR"/>
    <property type="match status" value="1"/>
</dbReference>
<organism evidence="5 6">
    <name type="scientific">Geodermatophilus obscurus</name>
    <dbReference type="NCBI Taxonomy" id="1861"/>
    <lineage>
        <taxon>Bacteria</taxon>
        <taxon>Bacillati</taxon>
        <taxon>Actinomycetota</taxon>
        <taxon>Actinomycetes</taxon>
        <taxon>Geodermatophilales</taxon>
        <taxon>Geodermatophilaceae</taxon>
        <taxon>Geodermatophilus</taxon>
    </lineage>
</organism>
<proteinExistence type="predicted"/>
<dbReference type="RefSeq" id="WP_072912556.1">
    <property type="nucleotide sequence ID" value="NZ_FRDM01000001.1"/>
</dbReference>
<dbReference type="GO" id="GO:0003677">
    <property type="term" value="F:DNA binding"/>
    <property type="evidence" value="ECO:0007669"/>
    <property type="project" value="UniProtKB-KW"/>
</dbReference>
<keyword evidence="1" id="KW-0805">Transcription regulation</keyword>
<dbReference type="Gene3D" id="1.10.10.10">
    <property type="entry name" value="Winged helix-like DNA-binding domain superfamily/Winged helix DNA-binding domain"/>
    <property type="match status" value="1"/>
</dbReference>
<keyword evidence="2 5" id="KW-0238">DNA-binding</keyword>
<dbReference type="InterPro" id="IPR036390">
    <property type="entry name" value="WH_DNA-bd_sf"/>
</dbReference>
<keyword evidence="3" id="KW-0804">Transcription</keyword>
<dbReference type="PANTHER" id="PTHR43537">
    <property type="entry name" value="TRANSCRIPTIONAL REGULATOR, GNTR FAMILY"/>
    <property type="match status" value="1"/>
</dbReference>
<evidence type="ECO:0000313" key="5">
    <source>
        <dbReference type="EMBL" id="SHN50783.1"/>
    </source>
</evidence>
<dbReference type="GO" id="GO:0003700">
    <property type="term" value="F:DNA-binding transcription factor activity"/>
    <property type="evidence" value="ECO:0007669"/>
    <property type="project" value="InterPro"/>
</dbReference>
<evidence type="ECO:0000313" key="6">
    <source>
        <dbReference type="Proteomes" id="UP000184428"/>
    </source>
</evidence>
<dbReference type="EMBL" id="FRDM01000001">
    <property type="protein sequence ID" value="SHN50783.1"/>
    <property type="molecule type" value="Genomic_DNA"/>
</dbReference>
<dbReference type="SUPFAM" id="SSF48008">
    <property type="entry name" value="GntR ligand-binding domain-like"/>
    <property type="match status" value="1"/>
</dbReference>
<dbReference type="InterPro" id="IPR011711">
    <property type="entry name" value="GntR_C"/>
</dbReference>
<dbReference type="Pfam" id="PF07729">
    <property type="entry name" value="FCD"/>
    <property type="match status" value="1"/>
</dbReference>
<accession>A0A1M7RWX6</accession>
<evidence type="ECO:0000256" key="3">
    <source>
        <dbReference type="ARBA" id="ARBA00023163"/>
    </source>
</evidence>